<evidence type="ECO:0000256" key="3">
    <source>
        <dbReference type="ARBA" id="ARBA00022827"/>
    </source>
</evidence>
<protein>
    <recommendedName>
        <fullName evidence="8">Flavoprotein</fullName>
    </recommendedName>
</protein>
<dbReference type="PRINTS" id="PR00368">
    <property type="entry name" value="FADPNR"/>
</dbReference>
<evidence type="ECO:0008006" key="8">
    <source>
        <dbReference type="Google" id="ProtNLM"/>
    </source>
</evidence>
<gene>
    <name evidence="6" type="ORF">DFQ04_0796</name>
</gene>
<keyword evidence="2" id="KW-0285">Flavoprotein</keyword>
<dbReference type="OrthoDB" id="9773233at2"/>
<evidence type="ECO:0000313" key="7">
    <source>
        <dbReference type="Proteomes" id="UP000294535"/>
    </source>
</evidence>
<dbReference type="Gene3D" id="3.50.50.60">
    <property type="entry name" value="FAD/NAD(P)-binding domain"/>
    <property type="match status" value="1"/>
</dbReference>
<dbReference type="SUPFAM" id="SSF160996">
    <property type="entry name" value="HI0933 insert domain-like"/>
    <property type="match status" value="1"/>
</dbReference>
<proteinExistence type="predicted"/>
<dbReference type="InterPro" id="IPR055178">
    <property type="entry name" value="RsdA/BaiN/AoA(So)-like_dom"/>
</dbReference>
<evidence type="ECO:0000259" key="4">
    <source>
        <dbReference type="Pfam" id="PF03486"/>
    </source>
</evidence>
<comment type="caution">
    <text evidence="6">The sequence shown here is derived from an EMBL/GenBank/DDBJ whole genome shotgun (WGS) entry which is preliminary data.</text>
</comment>
<keyword evidence="7" id="KW-1185">Reference proteome</keyword>
<dbReference type="PANTHER" id="PTHR42887:SF2">
    <property type="entry name" value="OS12G0638800 PROTEIN"/>
    <property type="match status" value="1"/>
</dbReference>
<dbReference type="Pfam" id="PF03486">
    <property type="entry name" value="HI0933_like"/>
    <property type="match status" value="1"/>
</dbReference>
<name>A0A4R6TBE6_9BACT</name>
<sequence length="404" mass="44863">MKIAVIGGGAAGFFAAIHAAGKGMEVSLFEKSPKLLSKVKVSGGGRCNVTHRPMEISKLVQNYPRGEKFLKKVFRHFSIPDTFSWFESRGVELKIEADGRVFPTSDSSQTIIDILLAEAQKRGVKIHISTGIKEINPAKGYYELITEKGVFRADRVIIASGGSPKSEGYSFFKSLNHSLVEPIPSLFTFNTPGETLRSLMGISVPDALVRIEGTKLNYRGPALVTHWGISGPAVLKLSAFGAKWLFDHQYKGKAVINWNGNLKEEDYYQQIQSYSLAHPNRKVRSHALFSMPIRLWEHFCERAEINLDRPFGNLSKKEINRLVQNLFCYILEINGKTTFKEEFVTAGGVPLNEVNPDTMESKFHSNLYFAGEVLDIDGITGGFNFQAAWSTGFLAGTSSKEKSL</sequence>
<dbReference type="Gene3D" id="1.10.8.260">
    <property type="entry name" value="HI0933 insert domain-like"/>
    <property type="match status" value="1"/>
</dbReference>
<evidence type="ECO:0000256" key="1">
    <source>
        <dbReference type="ARBA" id="ARBA00001974"/>
    </source>
</evidence>
<dbReference type="InterPro" id="IPR057661">
    <property type="entry name" value="RsdA/BaiN/AoA(So)_Rossmann"/>
</dbReference>
<dbReference type="PANTHER" id="PTHR42887">
    <property type="entry name" value="OS12G0638800 PROTEIN"/>
    <property type="match status" value="1"/>
</dbReference>
<feature type="domain" description="RsdA/BaiN/AoA(So)-like Rossmann fold-like" evidence="4">
    <location>
        <begin position="2"/>
        <end position="397"/>
    </location>
</feature>
<comment type="cofactor">
    <cofactor evidence="1">
        <name>FAD</name>
        <dbReference type="ChEBI" id="CHEBI:57692"/>
    </cofactor>
</comment>
<keyword evidence="3" id="KW-0274">FAD</keyword>
<reference evidence="6 7" key="1">
    <citation type="submission" date="2019-03" db="EMBL/GenBank/DDBJ databases">
        <title>Genomic Encyclopedia of Type Strains, Phase III (KMG-III): the genomes of soil and plant-associated and newly described type strains.</title>
        <authorList>
            <person name="Whitman W."/>
        </authorList>
    </citation>
    <scope>NUCLEOTIDE SEQUENCE [LARGE SCALE GENOMIC DNA]</scope>
    <source>
        <strain evidence="6 7">CECT 8446</strain>
    </source>
</reference>
<evidence type="ECO:0000313" key="6">
    <source>
        <dbReference type="EMBL" id="TDQ18985.1"/>
    </source>
</evidence>
<dbReference type="Gene3D" id="2.40.30.10">
    <property type="entry name" value="Translation factors"/>
    <property type="match status" value="1"/>
</dbReference>
<dbReference type="Pfam" id="PF22780">
    <property type="entry name" value="HI0933_like_1st"/>
    <property type="match status" value="1"/>
</dbReference>
<dbReference type="NCBIfam" id="TIGR00275">
    <property type="entry name" value="aminoacetone oxidase family FAD-binding enzyme"/>
    <property type="match status" value="1"/>
</dbReference>
<dbReference type="InterPro" id="IPR036188">
    <property type="entry name" value="FAD/NAD-bd_sf"/>
</dbReference>
<dbReference type="RefSeq" id="WP_133552887.1">
    <property type="nucleotide sequence ID" value="NZ_SNYF01000005.1"/>
</dbReference>
<evidence type="ECO:0000256" key="2">
    <source>
        <dbReference type="ARBA" id="ARBA00022630"/>
    </source>
</evidence>
<dbReference type="EMBL" id="SNYF01000005">
    <property type="protein sequence ID" value="TDQ18985.1"/>
    <property type="molecule type" value="Genomic_DNA"/>
</dbReference>
<organism evidence="6 7">
    <name type="scientific">Algoriphagus boseongensis</name>
    <dbReference type="NCBI Taxonomy" id="1442587"/>
    <lineage>
        <taxon>Bacteria</taxon>
        <taxon>Pseudomonadati</taxon>
        <taxon>Bacteroidota</taxon>
        <taxon>Cytophagia</taxon>
        <taxon>Cytophagales</taxon>
        <taxon>Cyclobacteriaceae</taxon>
        <taxon>Algoriphagus</taxon>
    </lineage>
</organism>
<dbReference type="PRINTS" id="PR00411">
    <property type="entry name" value="PNDRDTASEI"/>
</dbReference>
<dbReference type="InterPro" id="IPR023166">
    <property type="entry name" value="BaiN-like_dom_sf"/>
</dbReference>
<feature type="domain" description="RsdA/BaiN/AoA(So)-like insert" evidence="5">
    <location>
        <begin position="184"/>
        <end position="344"/>
    </location>
</feature>
<accession>A0A4R6TBE6</accession>
<dbReference type="Proteomes" id="UP000294535">
    <property type="component" value="Unassembled WGS sequence"/>
</dbReference>
<dbReference type="InterPro" id="IPR004792">
    <property type="entry name" value="BaiN-like"/>
</dbReference>
<dbReference type="AlphaFoldDB" id="A0A4R6TBE6"/>
<evidence type="ECO:0000259" key="5">
    <source>
        <dbReference type="Pfam" id="PF22780"/>
    </source>
</evidence>
<dbReference type="SUPFAM" id="SSF51905">
    <property type="entry name" value="FAD/NAD(P)-binding domain"/>
    <property type="match status" value="1"/>
</dbReference>